<evidence type="ECO:0000313" key="1">
    <source>
        <dbReference type="EMBL" id="SUE33781.1"/>
    </source>
</evidence>
<dbReference type="AlphaFoldDB" id="A0A379MQ62"/>
<gene>
    <name evidence="1" type="ORF">NCTC11190_00993</name>
</gene>
<evidence type="ECO:0000313" key="2">
    <source>
        <dbReference type="Proteomes" id="UP000255233"/>
    </source>
</evidence>
<dbReference type="RefSeq" id="WP_051214263.1">
    <property type="nucleotide sequence ID" value="NZ_UGVL01000001.1"/>
</dbReference>
<accession>A0A379MQ62</accession>
<dbReference type="EMBL" id="UGVL01000001">
    <property type="protein sequence ID" value="SUE33781.1"/>
    <property type="molecule type" value="Genomic_DNA"/>
</dbReference>
<name>A0A379MQ62_9BACT</name>
<dbReference type="OrthoDB" id="1000872at2"/>
<dbReference type="Proteomes" id="UP000255233">
    <property type="component" value="Unassembled WGS sequence"/>
</dbReference>
<reference evidence="1 2" key="1">
    <citation type="submission" date="2018-06" db="EMBL/GenBank/DDBJ databases">
        <authorList>
            <consortium name="Pathogen Informatics"/>
            <person name="Doyle S."/>
        </authorList>
    </citation>
    <scope>NUCLEOTIDE SEQUENCE [LARGE SCALE GENOMIC DNA]</scope>
    <source>
        <strain evidence="1 2">NCTC11190</strain>
    </source>
</reference>
<keyword evidence="2" id="KW-1185">Reference proteome</keyword>
<protein>
    <submittedName>
        <fullName evidence="1">Uncharacterized protein</fullName>
    </submittedName>
</protein>
<sequence>MKTPLRIEPVIDTVYKLVPARPARRLPPDADENALREALAANPAHFAAREALADRLTAAGEIGPACQLRLEGCRLVADLMDGTDDDFVTLDWEDPYTAQALTMVYDSAEDHFLIGDFEMAAAMLELLADRDPEDHLNASELLAFCYGALEEWELFDETVALLPPDAQATRLAAYWAVFRRAETPAADLREAMRRDDPALLREWTATDHEVSQEYLADIRSKRPAAAAAARHLWLRTEPLWRAFPEFPAWLKA</sequence>
<organism evidence="1 2">
    <name type="scientific">Rikenella microfusus</name>
    <dbReference type="NCBI Taxonomy" id="28139"/>
    <lineage>
        <taxon>Bacteria</taxon>
        <taxon>Pseudomonadati</taxon>
        <taxon>Bacteroidota</taxon>
        <taxon>Bacteroidia</taxon>
        <taxon>Bacteroidales</taxon>
        <taxon>Rikenellaceae</taxon>
        <taxon>Rikenella</taxon>
    </lineage>
</organism>
<proteinExistence type="predicted"/>